<dbReference type="InterPro" id="IPR036866">
    <property type="entry name" value="RibonucZ/Hydroxyglut_hydro"/>
</dbReference>
<dbReference type="SUPFAM" id="SSF56281">
    <property type="entry name" value="Metallo-hydrolase/oxidoreductase"/>
    <property type="match status" value="1"/>
</dbReference>
<dbReference type="CDD" id="cd07724">
    <property type="entry name" value="POD-like_MBL-fold"/>
    <property type="match status" value="1"/>
</dbReference>
<sequence length="246" mass="26842">MAIGTTYSITVLLDVNEIQDVDDRAESRSYIVADRESKQAAIIDAVIENVERDLRLINELELILCFAIETHIHADHITGASAIKDRSGAQIVYGGGAKGEVTGADLFLFEGEALRLGETSLTALATPGHTNGCTSYLLPGAVFTGDALFIRANGRTDFQGGSPEKLFDSVRKKLFALPDDTIVYPGHDYQGRISSTIGEEKRFNERLNLSIDQATFVEMMNRRNVPRPAKMDIAIPANLRAGRVTS</sequence>
<dbReference type="PANTHER" id="PTHR43084:SF1">
    <property type="entry name" value="PERSULFIDE DIOXYGENASE ETHE1, MITOCHONDRIAL"/>
    <property type="match status" value="1"/>
</dbReference>
<dbReference type="Proteomes" id="UP000593737">
    <property type="component" value="Chromosome"/>
</dbReference>
<accession>A0A7S8FDZ8</accession>
<dbReference type="GO" id="GO:0050313">
    <property type="term" value="F:sulfur dioxygenase activity"/>
    <property type="evidence" value="ECO:0007669"/>
    <property type="project" value="InterPro"/>
</dbReference>
<keyword evidence="1" id="KW-0479">Metal-binding</keyword>
<evidence type="ECO:0000313" key="4">
    <source>
        <dbReference type="Proteomes" id="UP000593737"/>
    </source>
</evidence>
<dbReference type="AlphaFoldDB" id="A0A7S8FDZ8"/>
<dbReference type="KEGG" id="nkf:Nkreftii_001818"/>
<evidence type="ECO:0000256" key="1">
    <source>
        <dbReference type="ARBA" id="ARBA00022723"/>
    </source>
</evidence>
<name>A0A7S8FDZ8_9BACT</name>
<dbReference type="InterPro" id="IPR044528">
    <property type="entry name" value="POD-like_MBL-fold"/>
</dbReference>
<proteinExistence type="predicted"/>
<dbReference type="InterPro" id="IPR051682">
    <property type="entry name" value="Mito_Persulfide_Diox"/>
</dbReference>
<dbReference type="GO" id="GO:0070813">
    <property type="term" value="P:hydrogen sulfide metabolic process"/>
    <property type="evidence" value="ECO:0007669"/>
    <property type="project" value="TreeGrafter"/>
</dbReference>
<dbReference type="EMBL" id="CP047423">
    <property type="protein sequence ID" value="QPD04044.1"/>
    <property type="molecule type" value="Genomic_DNA"/>
</dbReference>
<dbReference type="Pfam" id="PF00753">
    <property type="entry name" value="Lactamase_B"/>
    <property type="match status" value="1"/>
</dbReference>
<feature type="domain" description="Metallo-beta-lactamase" evidence="2">
    <location>
        <begin position="26"/>
        <end position="187"/>
    </location>
</feature>
<protein>
    <recommendedName>
        <fullName evidence="2">Metallo-beta-lactamase domain-containing protein</fullName>
    </recommendedName>
</protein>
<dbReference type="SMART" id="SM00849">
    <property type="entry name" value="Lactamase_B"/>
    <property type="match status" value="1"/>
</dbReference>
<dbReference type="GO" id="GO:0046872">
    <property type="term" value="F:metal ion binding"/>
    <property type="evidence" value="ECO:0007669"/>
    <property type="project" value="UniProtKB-KW"/>
</dbReference>
<evidence type="ECO:0000259" key="2">
    <source>
        <dbReference type="SMART" id="SM00849"/>
    </source>
</evidence>
<reference evidence="3 4" key="1">
    <citation type="journal article" date="2020" name="ISME J.">
        <title>Enrichment and physiological characterization of a novel comammox Nitrospira indicates ammonium inhibition of complete nitrification.</title>
        <authorList>
            <person name="Sakoula D."/>
            <person name="Koch H."/>
            <person name="Frank J."/>
            <person name="Jetten M.S.M."/>
            <person name="van Kessel M.A.H.J."/>
            <person name="Lucker S."/>
        </authorList>
    </citation>
    <scope>NUCLEOTIDE SEQUENCE [LARGE SCALE GENOMIC DNA]</scope>
    <source>
        <strain evidence="3">Comreactor17</strain>
    </source>
</reference>
<dbReference type="PANTHER" id="PTHR43084">
    <property type="entry name" value="PERSULFIDE DIOXYGENASE ETHE1"/>
    <property type="match status" value="1"/>
</dbReference>
<dbReference type="Gene3D" id="3.60.15.10">
    <property type="entry name" value="Ribonuclease Z/Hydroxyacylglutathione hydrolase-like"/>
    <property type="match status" value="1"/>
</dbReference>
<gene>
    <name evidence="3" type="ORF">Nkreftii_001818</name>
</gene>
<dbReference type="GO" id="GO:0006749">
    <property type="term" value="P:glutathione metabolic process"/>
    <property type="evidence" value="ECO:0007669"/>
    <property type="project" value="InterPro"/>
</dbReference>
<evidence type="ECO:0000313" key="3">
    <source>
        <dbReference type="EMBL" id="QPD04044.1"/>
    </source>
</evidence>
<dbReference type="InterPro" id="IPR001279">
    <property type="entry name" value="Metallo-B-lactamas"/>
</dbReference>
<organism evidence="3 4">
    <name type="scientific">Candidatus Nitrospira kreftii</name>
    <dbReference type="NCBI Taxonomy" id="2652173"/>
    <lineage>
        <taxon>Bacteria</taxon>
        <taxon>Pseudomonadati</taxon>
        <taxon>Nitrospirota</taxon>
        <taxon>Nitrospiria</taxon>
        <taxon>Nitrospirales</taxon>
        <taxon>Nitrospiraceae</taxon>
        <taxon>Nitrospira</taxon>
    </lineage>
</organism>